<accession>A0A2S6H940</accession>
<dbReference type="AlphaFoldDB" id="A0A2S6H940"/>
<reference evidence="1 2" key="1">
    <citation type="submission" date="2018-02" db="EMBL/GenBank/DDBJ databases">
        <title>Subsurface microbial communities from deep shales in Ohio and West Virginia, USA.</title>
        <authorList>
            <person name="Wrighton K."/>
        </authorList>
    </citation>
    <scope>NUCLEOTIDE SEQUENCE [LARGE SCALE GENOMIC DNA]</scope>
    <source>
        <strain evidence="1 2">OWC-DMM</strain>
    </source>
</reference>
<sequence length="1157" mass="125291">MNGSLSLSANFVREDAFKLAPAVFYQPENIVLGQYGFVPWVRTGLSAAITQPAGNELRGTVKVSAKLQASDGSLPELPVEKTLTLRGPADVIGIDPSQIIRREPMPGTVDAEETFLVHIEFDRPELPWLFSPYAPEGNTLRPWLALVVCDTENAEIIPGSPGLPQILVTVLGELPSLTDAASWAHAQVVGAENSPDGATVADRLSDAHAPANLSRLLCPRKLEPNRNYIACLVPAFDCGVRAGLGKSGGTLDRAWERVSNGSDAANQIVLPIYDSWTFRTGPAGDFRSLAEKLEGITAPWQVGRRIIDVSHPGHGIPPLSTNDAGAVQVLRCALVSPQPVPEDGPKEDVGWDVGKRDELRQQVDAANEPGHEDLPRVGPRLYARFQRGQSKIGNIFGEPPSSTVAADSDWFTELNTDPMHRIVAGLGTRVIQKDQEHLMQAAWAQVGDIEKANNELKRHQFGRYVGEAIHRMHLSKLDTGTLAQIMRGVQGKIRTDSGALTVYGSVNESRTAPVAMTAAFRRATRLRGPLARLNAGFEQKTKHGIIEDSQGFKDFRRPYSNPDGVGTLSTAAINAIPSALLAKKLGVTEALSATTLSSQLAATARLTVADSMLAPVAAWSIPAGKIDLGTLVADSINTKVTELMPSDVTQQPAVSEPLSALLVGLANSGIDKVAVNATRQVQNLDKKLIFSAGPAVSLTTVVSGIRGVTSTPVVAAPALVARSIDSSVSAVALKKTAISGSAIGTVLTPVHEPIVIKPSEVKVPTALSRFETSVSRALVTDISQIRAVPYMDFAAALSEITLANGLTSLPLTPDRSPLNLTQTTLLQAVNPGKTMAQYVKGRIAKMPTWLAQDWFNDFRIEPIMAAPHFTRPMYEALDSYDRDWLVPGLGSIVETDFVTLLKTNPVFTESFLIGLSDEMGRELLWRGYPTDQRGTYFRRFWNHDSDELASEIHTFSSNPQPQRLGTHLNDKNDEGYLVFVVRGALVRRYPHAIVAAVLATESAENERPAFTTKTAEHLFHIHLAPDYLLVGFKLTVAQMNSEPWWFIIAEHPTAPRFGLEFAGSENLRANTRTIAHDAVDWNDLTPEATAQLEFGRFLTPRGRTVPITNPSGKQPNIITWPGDAGIIATTLLRNPVRAAFRGRDLITKIKSPRGPNA</sequence>
<comment type="caution">
    <text evidence="1">The sequence shown here is derived from an EMBL/GenBank/DDBJ whole genome shotgun (WGS) entry which is preliminary data.</text>
</comment>
<dbReference type="EMBL" id="PTIZ01000013">
    <property type="protein sequence ID" value="PPK73926.1"/>
    <property type="molecule type" value="Genomic_DNA"/>
</dbReference>
<proteinExistence type="predicted"/>
<dbReference type="RefSeq" id="WP_104430200.1">
    <property type="nucleotide sequence ID" value="NZ_PTIZ01000013.1"/>
</dbReference>
<evidence type="ECO:0000313" key="1">
    <source>
        <dbReference type="EMBL" id="PPK73926.1"/>
    </source>
</evidence>
<protein>
    <submittedName>
        <fullName evidence="1">Uncharacterized protein</fullName>
    </submittedName>
</protein>
<evidence type="ECO:0000313" key="2">
    <source>
        <dbReference type="Proteomes" id="UP000240010"/>
    </source>
</evidence>
<organism evidence="1 2">
    <name type="scientific">Methylobacter tundripaludum</name>
    <dbReference type="NCBI Taxonomy" id="173365"/>
    <lineage>
        <taxon>Bacteria</taxon>
        <taxon>Pseudomonadati</taxon>
        <taxon>Pseudomonadota</taxon>
        <taxon>Gammaproteobacteria</taxon>
        <taxon>Methylococcales</taxon>
        <taxon>Methylococcaceae</taxon>
        <taxon>Methylobacter</taxon>
    </lineage>
</organism>
<dbReference type="Proteomes" id="UP000240010">
    <property type="component" value="Unassembled WGS sequence"/>
</dbReference>
<gene>
    <name evidence="1" type="ORF">B0F87_11337</name>
</gene>
<name>A0A2S6H940_9GAMM</name>